<dbReference type="Gene3D" id="1.10.10.60">
    <property type="entry name" value="Homeodomain-like"/>
    <property type="match status" value="1"/>
</dbReference>
<gene>
    <name evidence="8" type="ORF">AB0H72_30990</name>
</gene>
<evidence type="ECO:0000256" key="3">
    <source>
        <dbReference type="ARBA" id="ARBA00023125"/>
    </source>
</evidence>
<keyword evidence="4" id="KW-0804">Transcription</keyword>
<evidence type="ECO:0000256" key="5">
    <source>
        <dbReference type="PROSITE-ProRule" id="PRU00335"/>
    </source>
</evidence>
<dbReference type="InterPro" id="IPR036271">
    <property type="entry name" value="Tet_transcr_reg_TetR-rel_C_sf"/>
</dbReference>
<dbReference type="InterPro" id="IPR009057">
    <property type="entry name" value="Homeodomain-like_sf"/>
</dbReference>
<evidence type="ECO:0000256" key="2">
    <source>
        <dbReference type="ARBA" id="ARBA00023015"/>
    </source>
</evidence>
<dbReference type="EMBL" id="JBFAIH010000025">
    <property type="protein sequence ID" value="MEV0367124.1"/>
    <property type="molecule type" value="Genomic_DNA"/>
</dbReference>
<accession>A0ABV3FHD5</accession>
<protein>
    <submittedName>
        <fullName evidence="8">TetR/AcrR family transcriptional regulator</fullName>
    </submittedName>
</protein>
<organism evidence="8 9">
    <name type="scientific">Nocardia fusca</name>
    <dbReference type="NCBI Taxonomy" id="941183"/>
    <lineage>
        <taxon>Bacteria</taxon>
        <taxon>Bacillati</taxon>
        <taxon>Actinomycetota</taxon>
        <taxon>Actinomycetes</taxon>
        <taxon>Mycobacteriales</taxon>
        <taxon>Nocardiaceae</taxon>
        <taxon>Nocardia</taxon>
    </lineage>
</organism>
<evidence type="ECO:0000313" key="9">
    <source>
        <dbReference type="Proteomes" id="UP001551658"/>
    </source>
</evidence>
<dbReference type="Gene3D" id="1.10.357.10">
    <property type="entry name" value="Tetracycline Repressor, domain 2"/>
    <property type="match status" value="1"/>
</dbReference>
<dbReference type="PANTHER" id="PTHR30055">
    <property type="entry name" value="HTH-TYPE TRANSCRIPTIONAL REGULATOR RUTR"/>
    <property type="match status" value="1"/>
</dbReference>
<dbReference type="InterPro" id="IPR001647">
    <property type="entry name" value="HTH_TetR"/>
</dbReference>
<dbReference type="RefSeq" id="WP_357986200.1">
    <property type="nucleotide sequence ID" value="NZ_JBFAIH010000025.1"/>
</dbReference>
<evidence type="ECO:0000259" key="7">
    <source>
        <dbReference type="PROSITE" id="PS50977"/>
    </source>
</evidence>
<name>A0ABV3FHD5_9NOCA</name>
<dbReference type="PROSITE" id="PS50977">
    <property type="entry name" value="HTH_TETR_2"/>
    <property type="match status" value="1"/>
</dbReference>
<feature type="domain" description="HTH tetR-type" evidence="7">
    <location>
        <begin position="21"/>
        <end position="81"/>
    </location>
</feature>
<dbReference type="SUPFAM" id="SSF46689">
    <property type="entry name" value="Homeodomain-like"/>
    <property type="match status" value="1"/>
</dbReference>
<keyword evidence="3 5" id="KW-0238">DNA-binding</keyword>
<evidence type="ECO:0000313" key="8">
    <source>
        <dbReference type="EMBL" id="MEV0367124.1"/>
    </source>
</evidence>
<dbReference type="PRINTS" id="PR00455">
    <property type="entry name" value="HTHTETR"/>
</dbReference>
<comment type="caution">
    <text evidence="8">The sequence shown here is derived from an EMBL/GenBank/DDBJ whole genome shotgun (WGS) entry which is preliminary data.</text>
</comment>
<dbReference type="Pfam" id="PF13977">
    <property type="entry name" value="TetR_C_6"/>
    <property type="match status" value="1"/>
</dbReference>
<evidence type="ECO:0000256" key="6">
    <source>
        <dbReference type="SAM" id="MobiDB-lite"/>
    </source>
</evidence>
<keyword evidence="9" id="KW-1185">Reference proteome</keyword>
<dbReference type="InterPro" id="IPR039538">
    <property type="entry name" value="BetI_C"/>
</dbReference>
<dbReference type="InterPro" id="IPR050109">
    <property type="entry name" value="HTH-type_TetR-like_transc_reg"/>
</dbReference>
<dbReference type="SUPFAM" id="SSF48498">
    <property type="entry name" value="Tetracyclin repressor-like, C-terminal domain"/>
    <property type="match status" value="1"/>
</dbReference>
<sequence length="210" mass="23141">MSDPAAQPRRGRGRPVGSDGASTREQILRAARELFSEVGYDRATFTDIAARADVTRTNINHYFRSKDDLYRTLFEADKGSVLTTGIADAQTRADLADRIAVFLRTAMQVDAEDRVYTRFLAASLFDALRNPELGDWATEQVDYVRGFLRAALETAAANEEIRPDVDIAAATEMLIAAIWGMAMYAGFVGTPEQLEPMIDQFIGLLRGALA</sequence>
<keyword evidence="1" id="KW-0678">Repressor</keyword>
<keyword evidence="2" id="KW-0805">Transcription regulation</keyword>
<dbReference type="PANTHER" id="PTHR30055:SF234">
    <property type="entry name" value="HTH-TYPE TRANSCRIPTIONAL REGULATOR BETI"/>
    <property type="match status" value="1"/>
</dbReference>
<feature type="DNA-binding region" description="H-T-H motif" evidence="5">
    <location>
        <begin position="44"/>
        <end position="63"/>
    </location>
</feature>
<evidence type="ECO:0000256" key="1">
    <source>
        <dbReference type="ARBA" id="ARBA00022491"/>
    </source>
</evidence>
<dbReference type="Proteomes" id="UP001551658">
    <property type="component" value="Unassembled WGS sequence"/>
</dbReference>
<feature type="region of interest" description="Disordered" evidence="6">
    <location>
        <begin position="1"/>
        <end position="23"/>
    </location>
</feature>
<proteinExistence type="predicted"/>
<dbReference type="Pfam" id="PF00440">
    <property type="entry name" value="TetR_N"/>
    <property type="match status" value="1"/>
</dbReference>
<reference evidence="8 9" key="1">
    <citation type="submission" date="2024-06" db="EMBL/GenBank/DDBJ databases">
        <title>The Natural Products Discovery Center: Release of the First 8490 Sequenced Strains for Exploring Actinobacteria Biosynthetic Diversity.</title>
        <authorList>
            <person name="Kalkreuter E."/>
            <person name="Kautsar S.A."/>
            <person name="Yang D."/>
            <person name="Bader C.D."/>
            <person name="Teijaro C.N."/>
            <person name="Fluegel L."/>
            <person name="Davis C.M."/>
            <person name="Simpson J.R."/>
            <person name="Lauterbach L."/>
            <person name="Steele A.D."/>
            <person name="Gui C."/>
            <person name="Meng S."/>
            <person name="Li G."/>
            <person name="Viehrig K."/>
            <person name="Ye F."/>
            <person name="Su P."/>
            <person name="Kiefer A.F."/>
            <person name="Nichols A."/>
            <person name="Cepeda A.J."/>
            <person name="Yan W."/>
            <person name="Fan B."/>
            <person name="Jiang Y."/>
            <person name="Adhikari A."/>
            <person name="Zheng C.-J."/>
            <person name="Schuster L."/>
            <person name="Cowan T.M."/>
            <person name="Smanski M.J."/>
            <person name="Chevrette M.G."/>
            <person name="De Carvalho L.P.S."/>
            <person name="Shen B."/>
        </authorList>
    </citation>
    <scope>NUCLEOTIDE SEQUENCE [LARGE SCALE GENOMIC DNA]</scope>
    <source>
        <strain evidence="8 9">NPDC050671</strain>
    </source>
</reference>
<evidence type="ECO:0000256" key="4">
    <source>
        <dbReference type="ARBA" id="ARBA00023163"/>
    </source>
</evidence>